<evidence type="ECO:0000313" key="2">
    <source>
        <dbReference type="EMBL" id="GBE77899.1"/>
    </source>
</evidence>
<protein>
    <submittedName>
        <fullName evidence="2">Uncharacterized protein</fullName>
    </submittedName>
</protein>
<name>A0A401G6X3_9APHY</name>
<evidence type="ECO:0000313" key="3">
    <source>
        <dbReference type="Proteomes" id="UP000287166"/>
    </source>
</evidence>
<dbReference type="AlphaFoldDB" id="A0A401G6X3"/>
<feature type="compositionally biased region" description="Polar residues" evidence="1">
    <location>
        <begin position="1"/>
        <end position="15"/>
    </location>
</feature>
<dbReference type="InParanoid" id="A0A401G6X3"/>
<dbReference type="EMBL" id="BFAD01000001">
    <property type="protein sequence ID" value="GBE77899.1"/>
    <property type="molecule type" value="Genomic_DNA"/>
</dbReference>
<gene>
    <name evidence="2" type="ORF">SCP_0107810</name>
</gene>
<dbReference type="Proteomes" id="UP000287166">
    <property type="component" value="Unassembled WGS sequence"/>
</dbReference>
<dbReference type="GeneID" id="38774816"/>
<feature type="compositionally biased region" description="Basic and acidic residues" evidence="1">
    <location>
        <begin position="88"/>
        <end position="99"/>
    </location>
</feature>
<accession>A0A401G6X3</accession>
<comment type="caution">
    <text evidence="2">The sequence shown here is derived from an EMBL/GenBank/DDBJ whole genome shotgun (WGS) entry which is preliminary data.</text>
</comment>
<feature type="compositionally biased region" description="Polar residues" evidence="1">
    <location>
        <begin position="61"/>
        <end position="70"/>
    </location>
</feature>
<feature type="region of interest" description="Disordered" evidence="1">
    <location>
        <begin position="1"/>
        <end position="99"/>
    </location>
</feature>
<dbReference type="RefSeq" id="XP_027608812.1">
    <property type="nucleotide sequence ID" value="XM_027753011.1"/>
</dbReference>
<reference evidence="2 3" key="1">
    <citation type="journal article" date="2018" name="Sci. Rep.">
        <title>Genome sequence of the cauliflower mushroom Sparassis crispa (Hanabiratake) and its association with beneficial usage.</title>
        <authorList>
            <person name="Kiyama R."/>
            <person name="Furutani Y."/>
            <person name="Kawaguchi K."/>
            <person name="Nakanishi T."/>
        </authorList>
    </citation>
    <scope>NUCLEOTIDE SEQUENCE [LARGE SCALE GENOMIC DNA]</scope>
</reference>
<sequence>MGSLCSKESTLSEGQTVVPRPIKSTTRAVGQGPDSQAGHARPDPRIAAAEAAERRLKGQQARGTHASNPNRGKLAAQLEASKSAVRAPEPRQEDRLVWD</sequence>
<dbReference type="OrthoDB" id="3264102at2759"/>
<evidence type="ECO:0000256" key="1">
    <source>
        <dbReference type="SAM" id="MobiDB-lite"/>
    </source>
</evidence>
<keyword evidence="3" id="KW-1185">Reference proteome</keyword>
<proteinExistence type="predicted"/>
<organism evidence="2 3">
    <name type="scientific">Sparassis crispa</name>
    <dbReference type="NCBI Taxonomy" id="139825"/>
    <lineage>
        <taxon>Eukaryota</taxon>
        <taxon>Fungi</taxon>
        <taxon>Dikarya</taxon>
        <taxon>Basidiomycota</taxon>
        <taxon>Agaricomycotina</taxon>
        <taxon>Agaricomycetes</taxon>
        <taxon>Polyporales</taxon>
        <taxon>Sparassidaceae</taxon>
        <taxon>Sparassis</taxon>
    </lineage>
</organism>